<evidence type="ECO:0000256" key="7">
    <source>
        <dbReference type="ARBA" id="ARBA00024033"/>
    </source>
</evidence>
<dbReference type="Gene3D" id="3.90.1140.10">
    <property type="entry name" value="Cyclic phosphodiesterase"/>
    <property type="match status" value="1"/>
</dbReference>
<keyword evidence="10" id="KW-1185">Reference proteome</keyword>
<keyword evidence="2" id="KW-1003">Cell membrane</keyword>
<evidence type="ECO:0000313" key="10">
    <source>
        <dbReference type="Proteomes" id="UP000239494"/>
    </source>
</evidence>
<evidence type="ECO:0000256" key="4">
    <source>
        <dbReference type="ARBA" id="ARBA00022692"/>
    </source>
</evidence>
<dbReference type="GO" id="GO:0016758">
    <property type="term" value="F:hexosyltransferase activity"/>
    <property type="evidence" value="ECO:0007669"/>
    <property type="project" value="InterPro"/>
</dbReference>
<reference evidence="9 10" key="1">
    <citation type="submission" date="2018-03" db="EMBL/GenBank/DDBJ databases">
        <title>Genomic Encyclopedia of Archaeal and Bacterial Type Strains, Phase II (KMG-II): from individual species to whole genera.</title>
        <authorList>
            <person name="Goeker M."/>
        </authorList>
    </citation>
    <scope>NUCLEOTIDE SEQUENCE [LARGE SCALE GENOMIC DNA]</scope>
    <source>
        <strain evidence="9 10">DSM 44720</strain>
    </source>
</reference>
<protein>
    <submittedName>
        <fullName evidence="9">2'-5' RNA ligase superfamily protein</fullName>
    </submittedName>
</protein>
<proteinExistence type="inferred from homology"/>
<gene>
    <name evidence="9" type="ORF">CLV43_105365</name>
</gene>
<keyword evidence="3" id="KW-0808">Transferase</keyword>
<sequence length="578" mass="61739">MSHRSTAIGSLAVVLAAAFAQAFVAGHLPIDLMVYRAGGQSWLAGLPLYSPDFPHPLDGPALPFTYPPFAAVLFSALTVLPVTATVALSTLASALALTAVCVLAARIARPGRGAALGLATAALGLYALEPVRETLSFGQVNLVLAALVAADCLVRAPRWPRGLLIGLAAAVKLTPAVFLLYFLAKREWRAAATAALGFVGCALVGVVLNTSDSAVYWLEVLGQPQRIGGLSYAANQSLRGALERVLGSSPTTTALWALSVVAVLAATWIGARRARAEGDDLTAVLVVAAGGLLASPVSWSHHWVWIAPALVLLGVRAWRSRKALAGTGVAVLVLVFCTGPFWLFARGGNRELGWSWWQHLVGDAYVWCGLALVVWVALRGRLSLTAPLRHCRHAPRRIVVQGRHMDTSTLPVRPVVVTLTVDEATQRRWDVLRRSHFPAHRLVVGAHLTLFHAIPGEHQDTALTDALAVAASTTAFPIVEDEPYSLGSGVALRVLSPRLHAVRTELATRWAGWLSRQDSQPFRPHVTVQNKVDPDHARRTLAQLRATGPSGWAGSATGISLWRYEGGPWAPIRTVLFT</sequence>
<dbReference type="SUPFAM" id="SSF55144">
    <property type="entry name" value="LigT-like"/>
    <property type="match status" value="1"/>
</dbReference>
<dbReference type="AlphaFoldDB" id="A0A2T0T7H5"/>
<dbReference type="InterPro" id="IPR018584">
    <property type="entry name" value="GT87"/>
</dbReference>
<evidence type="ECO:0000256" key="1">
    <source>
        <dbReference type="ARBA" id="ARBA00004651"/>
    </source>
</evidence>
<comment type="subcellular location">
    <subcellularLocation>
        <location evidence="1">Cell membrane</location>
        <topology evidence="1">Multi-pass membrane protein</topology>
    </subcellularLocation>
</comment>
<feature type="transmembrane region" description="Helical" evidence="8">
    <location>
        <begin position="87"/>
        <end position="105"/>
    </location>
</feature>
<feature type="transmembrane region" description="Helical" evidence="8">
    <location>
        <begin position="163"/>
        <end position="183"/>
    </location>
</feature>
<evidence type="ECO:0000256" key="6">
    <source>
        <dbReference type="ARBA" id="ARBA00023136"/>
    </source>
</evidence>
<feature type="transmembrane region" description="Helical" evidence="8">
    <location>
        <begin position="364"/>
        <end position="382"/>
    </location>
</feature>
<name>A0A2T0T7H5_9PSEU</name>
<feature type="transmembrane region" description="Helical" evidence="8">
    <location>
        <begin position="190"/>
        <end position="208"/>
    </location>
</feature>
<keyword evidence="9" id="KW-0436">Ligase</keyword>
<dbReference type="Pfam" id="PF09594">
    <property type="entry name" value="GT87"/>
    <property type="match status" value="1"/>
</dbReference>
<dbReference type="GO" id="GO:0005886">
    <property type="term" value="C:plasma membrane"/>
    <property type="evidence" value="ECO:0007669"/>
    <property type="project" value="UniProtKB-SubCell"/>
</dbReference>
<dbReference type="OrthoDB" id="793003at2"/>
<dbReference type="RefSeq" id="WP_106188607.1">
    <property type="nucleotide sequence ID" value="NZ_PVTF01000005.1"/>
</dbReference>
<dbReference type="Proteomes" id="UP000239494">
    <property type="component" value="Unassembled WGS sequence"/>
</dbReference>
<feature type="transmembrane region" description="Helical" evidence="8">
    <location>
        <begin position="323"/>
        <end position="344"/>
    </location>
</feature>
<feature type="transmembrane region" description="Helical" evidence="8">
    <location>
        <begin position="253"/>
        <end position="271"/>
    </location>
</feature>
<comment type="caution">
    <text evidence="9">The sequence shown here is derived from an EMBL/GenBank/DDBJ whole genome shotgun (WGS) entry which is preliminary data.</text>
</comment>
<comment type="similarity">
    <text evidence="7">Belongs to the glycosyltransferase 87 family.</text>
</comment>
<dbReference type="GO" id="GO:0016874">
    <property type="term" value="F:ligase activity"/>
    <property type="evidence" value="ECO:0007669"/>
    <property type="project" value="UniProtKB-KW"/>
</dbReference>
<feature type="transmembrane region" description="Helical" evidence="8">
    <location>
        <begin position="111"/>
        <end position="128"/>
    </location>
</feature>
<organism evidence="9 10">
    <name type="scientific">Umezawaea tangerina</name>
    <dbReference type="NCBI Taxonomy" id="84725"/>
    <lineage>
        <taxon>Bacteria</taxon>
        <taxon>Bacillati</taxon>
        <taxon>Actinomycetota</taxon>
        <taxon>Actinomycetes</taxon>
        <taxon>Pseudonocardiales</taxon>
        <taxon>Pseudonocardiaceae</taxon>
        <taxon>Umezawaea</taxon>
    </lineage>
</organism>
<dbReference type="EMBL" id="PVTF01000005">
    <property type="protein sequence ID" value="PRY41607.1"/>
    <property type="molecule type" value="Genomic_DNA"/>
</dbReference>
<evidence type="ECO:0000313" key="9">
    <source>
        <dbReference type="EMBL" id="PRY41607.1"/>
    </source>
</evidence>
<dbReference type="Pfam" id="PF13563">
    <property type="entry name" value="2_5_RNA_ligase2"/>
    <property type="match status" value="1"/>
</dbReference>
<keyword evidence="6 8" id="KW-0472">Membrane</keyword>
<evidence type="ECO:0000256" key="3">
    <source>
        <dbReference type="ARBA" id="ARBA00022679"/>
    </source>
</evidence>
<keyword evidence="4 8" id="KW-0812">Transmembrane</keyword>
<evidence type="ECO:0000256" key="8">
    <source>
        <dbReference type="SAM" id="Phobius"/>
    </source>
</evidence>
<accession>A0A2T0T7H5</accession>
<dbReference type="InterPro" id="IPR009097">
    <property type="entry name" value="Cyclic_Pdiesterase"/>
</dbReference>
<feature type="transmembrane region" description="Helical" evidence="8">
    <location>
        <begin position="278"/>
        <end position="296"/>
    </location>
</feature>
<evidence type="ECO:0000256" key="2">
    <source>
        <dbReference type="ARBA" id="ARBA00022475"/>
    </source>
</evidence>
<keyword evidence="5 8" id="KW-1133">Transmembrane helix</keyword>
<evidence type="ECO:0000256" key="5">
    <source>
        <dbReference type="ARBA" id="ARBA00022989"/>
    </source>
</evidence>